<evidence type="ECO:0000313" key="7">
    <source>
        <dbReference type="EMBL" id="OQV16247.1"/>
    </source>
</evidence>
<comment type="caution">
    <text evidence="7">The sequence shown here is derived from an EMBL/GenBank/DDBJ whole genome shotgun (WGS) entry which is preliminary data.</text>
</comment>
<dbReference type="InterPro" id="IPR007728">
    <property type="entry name" value="Pre-SET_dom"/>
</dbReference>
<dbReference type="InterPro" id="IPR046341">
    <property type="entry name" value="SET_dom_sf"/>
</dbReference>
<keyword evidence="8" id="KW-1185">Reference proteome</keyword>
<reference evidence="8" key="1">
    <citation type="submission" date="2017-01" db="EMBL/GenBank/DDBJ databases">
        <title>Comparative genomics of anhydrobiosis in the tardigrade Hypsibius dujardini.</title>
        <authorList>
            <person name="Yoshida Y."/>
            <person name="Koutsovoulos G."/>
            <person name="Laetsch D."/>
            <person name="Stevens L."/>
            <person name="Kumar S."/>
            <person name="Horikawa D."/>
            <person name="Ishino K."/>
            <person name="Komine S."/>
            <person name="Tomita M."/>
            <person name="Blaxter M."/>
            <person name="Arakawa K."/>
        </authorList>
    </citation>
    <scope>NUCLEOTIDE SEQUENCE [LARGE SCALE GENOMIC DNA]</scope>
    <source>
        <strain evidence="8">Z151</strain>
    </source>
</reference>
<dbReference type="PANTHER" id="PTHR46307:SF4">
    <property type="entry name" value="G9A, ISOFORM B"/>
    <property type="match status" value="1"/>
</dbReference>
<dbReference type="SMART" id="SM00317">
    <property type="entry name" value="SET"/>
    <property type="match status" value="1"/>
</dbReference>
<protein>
    <submittedName>
        <fullName evidence="7">Histone-lysine N-methyltransferase, H3 lysine-9 specific SUVH5</fullName>
    </submittedName>
</protein>
<dbReference type="GO" id="GO:0002039">
    <property type="term" value="F:p53 binding"/>
    <property type="evidence" value="ECO:0007669"/>
    <property type="project" value="InterPro"/>
</dbReference>
<comment type="subcellular location">
    <subcellularLocation>
        <location evidence="1">Chromosome</location>
    </subcellularLocation>
</comment>
<accession>A0A1W0WM63</accession>
<dbReference type="SUPFAM" id="SSF82199">
    <property type="entry name" value="SET domain"/>
    <property type="match status" value="1"/>
</dbReference>
<feature type="region of interest" description="Disordered" evidence="5">
    <location>
        <begin position="1"/>
        <end position="21"/>
    </location>
</feature>
<dbReference type="GO" id="GO:0005634">
    <property type="term" value="C:nucleus"/>
    <property type="evidence" value="ECO:0007669"/>
    <property type="project" value="InterPro"/>
</dbReference>
<dbReference type="GO" id="GO:0016279">
    <property type="term" value="F:protein-lysine N-methyltransferase activity"/>
    <property type="evidence" value="ECO:0007669"/>
    <property type="project" value="InterPro"/>
</dbReference>
<dbReference type="InterPro" id="IPR001214">
    <property type="entry name" value="SET_dom"/>
</dbReference>
<evidence type="ECO:0000256" key="3">
    <source>
        <dbReference type="ARBA" id="ARBA00022603"/>
    </source>
</evidence>
<keyword evidence="2" id="KW-0158">Chromosome</keyword>
<name>A0A1W0WM63_HYPEX</name>
<dbReference type="Proteomes" id="UP000192578">
    <property type="component" value="Unassembled WGS sequence"/>
</dbReference>
<feature type="compositionally biased region" description="Basic and acidic residues" evidence="5">
    <location>
        <begin position="242"/>
        <end position="256"/>
    </location>
</feature>
<proteinExistence type="predicted"/>
<dbReference type="PROSITE" id="PS50280">
    <property type="entry name" value="SET"/>
    <property type="match status" value="1"/>
</dbReference>
<dbReference type="GO" id="GO:0032259">
    <property type="term" value="P:methylation"/>
    <property type="evidence" value="ECO:0007669"/>
    <property type="project" value="UniProtKB-KW"/>
</dbReference>
<sequence>MQEGELTGFGDPFPTASESWTGQWLRDGITSPFLGMSVEEGTSKREIDLVLDVPMNGNWLPVTNPYSSSASDYPTVSADHHHHQPHLNEWTPIRASTPNNGPATQQPSLWSIVSPTTSAGQIIMTVPVPKKSRYKMSSGQSYFPLTPSTFTHTVVDRKEEKIPHPVTMSVDRGVALKSSSVVGTRVAIQSFYGILGGNRPQGMVNEELLTSDEDEDEDDYTARLRSSSSMASESFSGVNSCDQRRKSEGYLEPRMSRSMIKREEIDLRTRKVSREKRNPTEKPALMRLYPPPAPAVVSTPSRPPARKFDLRERRTIQRKASNENVIAPSVVRNASFQEVIDLCTSSDEETAAACGDGGETEKEVPTAPRDQVSVSTIAPKNSKAGFVKNPDLSGGLELFPVRLWNDLNDTPLPPFEYISRLEDADKTYVRTPCVCQCRDVCEDTCHCMSEPHDPKVTEFAYDQETGLLAKPKSWLSSLNVIWECSAQCPCGAECPSRSAQLGLRYPFEVFMTNGKGWGVRPLRDLPAGAFVAEYAGIVREDFGVEVFAPSTWYTFWLVAEANTREPGRQFFIDASEKGNITRFINHGCSPNLCPIYVYYDDNNPSRGMHIGFYTIRAVKAKEELTLDYSSDFWKAKNARGEYCKCGSAKCKYSKKRAARRPKRTA</sequence>
<dbReference type="Pfam" id="PF00856">
    <property type="entry name" value="SET"/>
    <property type="match status" value="1"/>
</dbReference>
<dbReference type="InterPro" id="IPR043550">
    <property type="entry name" value="EHMT1/EHMT2"/>
</dbReference>
<keyword evidence="4" id="KW-0949">S-adenosyl-L-methionine</keyword>
<dbReference type="OrthoDB" id="308383at2759"/>
<gene>
    <name evidence="7" type="ORF">BV898_09556</name>
</gene>
<feature type="domain" description="SET" evidence="6">
    <location>
        <begin position="505"/>
        <end position="629"/>
    </location>
</feature>
<evidence type="ECO:0000256" key="1">
    <source>
        <dbReference type="ARBA" id="ARBA00004286"/>
    </source>
</evidence>
<dbReference type="PANTHER" id="PTHR46307">
    <property type="entry name" value="G9A, ISOFORM B"/>
    <property type="match status" value="1"/>
</dbReference>
<feature type="region of interest" description="Disordered" evidence="5">
    <location>
        <begin position="284"/>
        <end position="305"/>
    </location>
</feature>
<evidence type="ECO:0000259" key="6">
    <source>
        <dbReference type="PROSITE" id="PS50280"/>
    </source>
</evidence>
<dbReference type="GO" id="GO:0005694">
    <property type="term" value="C:chromosome"/>
    <property type="evidence" value="ECO:0007669"/>
    <property type="project" value="UniProtKB-SubCell"/>
</dbReference>
<keyword evidence="3" id="KW-0489">Methyltransferase</keyword>
<evidence type="ECO:0000256" key="2">
    <source>
        <dbReference type="ARBA" id="ARBA00022454"/>
    </source>
</evidence>
<dbReference type="EMBL" id="MTYJ01000076">
    <property type="protein sequence ID" value="OQV16247.1"/>
    <property type="molecule type" value="Genomic_DNA"/>
</dbReference>
<dbReference type="SMART" id="SM00468">
    <property type="entry name" value="PreSET"/>
    <property type="match status" value="1"/>
</dbReference>
<dbReference type="AlphaFoldDB" id="A0A1W0WM63"/>
<evidence type="ECO:0000256" key="5">
    <source>
        <dbReference type="SAM" id="MobiDB-lite"/>
    </source>
</evidence>
<keyword evidence="3" id="KW-0808">Transferase</keyword>
<organism evidence="7 8">
    <name type="scientific">Hypsibius exemplaris</name>
    <name type="common">Freshwater tardigrade</name>
    <dbReference type="NCBI Taxonomy" id="2072580"/>
    <lineage>
        <taxon>Eukaryota</taxon>
        <taxon>Metazoa</taxon>
        <taxon>Ecdysozoa</taxon>
        <taxon>Tardigrada</taxon>
        <taxon>Eutardigrada</taxon>
        <taxon>Parachela</taxon>
        <taxon>Hypsibioidea</taxon>
        <taxon>Hypsibiidae</taxon>
        <taxon>Hypsibius</taxon>
    </lineage>
</organism>
<evidence type="ECO:0000256" key="4">
    <source>
        <dbReference type="ARBA" id="ARBA00022691"/>
    </source>
</evidence>
<dbReference type="Gene3D" id="2.170.270.10">
    <property type="entry name" value="SET domain"/>
    <property type="match status" value="1"/>
</dbReference>
<dbReference type="GO" id="GO:0042054">
    <property type="term" value="F:histone methyltransferase activity"/>
    <property type="evidence" value="ECO:0007669"/>
    <property type="project" value="InterPro"/>
</dbReference>
<feature type="region of interest" description="Disordered" evidence="5">
    <location>
        <begin position="223"/>
        <end position="256"/>
    </location>
</feature>
<feature type="compositionally biased region" description="Low complexity" evidence="5">
    <location>
        <begin position="226"/>
        <end position="236"/>
    </location>
</feature>
<feature type="region of interest" description="Disordered" evidence="5">
    <location>
        <begin position="350"/>
        <end position="370"/>
    </location>
</feature>
<evidence type="ECO:0000313" key="8">
    <source>
        <dbReference type="Proteomes" id="UP000192578"/>
    </source>
</evidence>
<dbReference type="GO" id="GO:0008270">
    <property type="term" value="F:zinc ion binding"/>
    <property type="evidence" value="ECO:0007669"/>
    <property type="project" value="InterPro"/>
</dbReference>